<reference evidence="2" key="1">
    <citation type="journal article" date="2023" name="Science">
        <title>Genome structures resolve the early diversification of teleost fishes.</title>
        <authorList>
            <person name="Parey E."/>
            <person name="Louis A."/>
            <person name="Montfort J."/>
            <person name="Bouchez O."/>
            <person name="Roques C."/>
            <person name="Iampietro C."/>
            <person name="Lluch J."/>
            <person name="Castinel A."/>
            <person name="Donnadieu C."/>
            <person name="Desvignes T."/>
            <person name="Floi Bucao C."/>
            <person name="Jouanno E."/>
            <person name="Wen M."/>
            <person name="Mejri S."/>
            <person name="Dirks R."/>
            <person name="Jansen H."/>
            <person name="Henkel C."/>
            <person name="Chen W.J."/>
            <person name="Zahm M."/>
            <person name="Cabau C."/>
            <person name="Klopp C."/>
            <person name="Thompson A.W."/>
            <person name="Robinson-Rechavi M."/>
            <person name="Braasch I."/>
            <person name="Lecointre G."/>
            <person name="Bobe J."/>
            <person name="Postlethwait J.H."/>
            <person name="Berthelot C."/>
            <person name="Roest Crollius H."/>
            <person name="Guiguen Y."/>
        </authorList>
    </citation>
    <scope>NUCLEOTIDE SEQUENCE</scope>
    <source>
        <strain evidence="2">WJC10195</strain>
    </source>
</reference>
<gene>
    <name evidence="2" type="ORF">SKAU_G00218260</name>
</gene>
<dbReference type="Proteomes" id="UP001152622">
    <property type="component" value="Chromosome 7"/>
</dbReference>
<evidence type="ECO:0000313" key="3">
    <source>
        <dbReference type="Proteomes" id="UP001152622"/>
    </source>
</evidence>
<feature type="region of interest" description="Disordered" evidence="1">
    <location>
        <begin position="1"/>
        <end position="57"/>
    </location>
</feature>
<comment type="caution">
    <text evidence="2">The sequence shown here is derived from an EMBL/GenBank/DDBJ whole genome shotgun (WGS) entry which is preliminary data.</text>
</comment>
<dbReference type="AlphaFoldDB" id="A0A9Q1IV85"/>
<protein>
    <submittedName>
        <fullName evidence="2">Uncharacterized protein</fullName>
    </submittedName>
</protein>
<keyword evidence="3" id="KW-1185">Reference proteome</keyword>
<feature type="compositionally biased region" description="Basic and acidic residues" evidence="1">
    <location>
        <begin position="11"/>
        <end position="20"/>
    </location>
</feature>
<proteinExistence type="predicted"/>
<accession>A0A9Q1IV85</accession>
<evidence type="ECO:0000256" key="1">
    <source>
        <dbReference type="SAM" id="MobiDB-lite"/>
    </source>
</evidence>
<name>A0A9Q1IV85_SYNKA</name>
<sequence length="85" mass="9798">MVVPKHVLNTTRRETPETKRQSSRTPFQNQPPLRAPPGLLSTTTTRHGPNEHRHTARRCAVHRREVMAPWPSDRVSPRFTRDGGR</sequence>
<evidence type="ECO:0000313" key="2">
    <source>
        <dbReference type="EMBL" id="KAJ8354259.1"/>
    </source>
</evidence>
<dbReference type="EMBL" id="JAINUF010000007">
    <property type="protein sequence ID" value="KAJ8354259.1"/>
    <property type="molecule type" value="Genomic_DNA"/>
</dbReference>
<organism evidence="2 3">
    <name type="scientific">Synaphobranchus kaupii</name>
    <name type="common">Kaup's arrowtooth eel</name>
    <dbReference type="NCBI Taxonomy" id="118154"/>
    <lineage>
        <taxon>Eukaryota</taxon>
        <taxon>Metazoa</taxon>
        <taxon>Chordata</taxon>
        <taxon>Craniata</taxon>
        <taxon>Vertebrata</taxon>
        <taxon>Euteleostomi</taxon>
        <taxon>Actinopterygii</taxon>
        <taxon>Neopterygii</taxon>
        <taxon>Teleostei</taxon>
        <taxon>Anguilliformes</taxon>
        <taxon>Synaphobranchidae</taxon>
        <taxon>Synaphobranchus</taxon>
    </lineage>
</organism>